<keyword evidence="4" id="KW-0479">Metal-binding</keyword>
<evidence type="ECO:0000256" key="7">
    <source>
        <dbReference type="ARBA" id="ARBA00023136"/>
    </source>
</evidence>
<dbReference type="PANTHER" id="PTHR10978">
    <property type="entry name" value="SUCCINATE DEHYDROGENASE CYTOCHROME B560 SUBUNIT"/>
    <property type="match status" value="1"/>
</dbReference>
<dbReference type="EMBL" id="JAACXV010000404">
    <property type="protein sequence ID" value="KAF7278253.1"/>
    <property type="molecule type" value="Genomic_DNA"/>
</dbReference>
<keyword evidence="7" id="KW-0472">Membrane</keyword>
<organism evidence="8 9">
    <name type="scientific">Rhynchophorus ferrugineus</name>
    <name type="common">Red palm weevil</name>
    <name type="synonym">Curculio ferrugineus</name>
    <dbReference type="NCBI Taxonomy" id="354439"/>
    <lineage>
        <taxon>Eukaryota</taxon>
        <taxon>Metazoa</taxon>
        <taxon>Ecdysozoa</taxon>
        <taxon>Arthropoda</taxon>
        <taxon>Hexapoda</taxon>
        <taxon>Insecta</taxon>
        <taxon>Pterygota</taxon>
        <taxon>Neoptera</taxon>
        <taxon>Endopterygota</taxon>
        <taxon>Coleoptera</taxon>
        <taxon>Polyphaga</taxon>
        <taxon>Cucujiformia</taxon>
        <taxon>Curculionidae</taxon>
        <taxon>Dryophthorinae</taxon>
        <taxon>Rhynchophorus</taxon>
    </lineage>
</organism>
<dbReference type="Pfam" id="PF01127">
    <property type="entry name" value="Sdh_cyt"/>
    <property type="match status" value="1"/>
</dbReference>
<dbReference type="SUPFAM" id="SSF81343">
    <property type="entry name" value="Fumarate reductase respiratory complex transmembrane subunits"/>
    <property type="match status" value="1"/>
</dbReference>
<dbReference type="GO" id="GO:0005739">
    <property type="term" value="C:mitochondrion"/>
    <property type="evidence" value="ECO:0007669"/>
    <property type="project" value="GOC"/>
</dbReference>
<dbReference type="PANTHER" id="PTHR10978:SF5">
    <property type="entry name" value="SUCCINATE DEHYDROGENASE CYTOCHROME B560 SUBUNIT, MITOCHONDRIAL"/>
    <property type="match status" value="1"/>
</dbReference>
<dbReference type="InterPro" id="IPR034804">
    <property type="entry name" value="SQR/QFR_C/D"/>
</dbReference>
<protein>
    <recommendedName>
        <fullName evidence="10">Succinate dehydrogenase cytochrome b560 subunit, mitochondrial</fullName>
    </recommendedName>
</protein>
<dbReference type="Proteomes" id="UP000625711">
    <property type="component" value="Unassembled WGS sequence"/>
</dbReference>
<comment type="caution">
    <text evidence="8">The sequence shown here is derived from an EMBL/GenBank/DDBJ whole genome shotgun (WGS) entry which is preliminary data.</text>
</comment>
<evidence type="ECO:0000313" key="8">
    <source>
        <dbReference type="EMBL" id="KAF7278253.1"/>
    </source>
</evidence>
<evidence type="ECO:0000313" key="9">
    <source>
        <dbReference type="Proteomes" id="UP000625711"/>
    </source>
</evidence>
<gene>
    <name evidence="8" type="ORF">GWI33_008609</name>
</gene>
<evidence type="ECO:0008006" key="10">
    <source>
        <dbReference type="Google" id="ProtNLM"/>
    </source>
</evidence>
<dbReference type="AlphaFoldDB" id="A0A834IGG9"/>
<dbReference type="InterPro" id="IPR018495">
    <property type="entry name" value="Succ_DH_cyt_bsu_CS"/>
</dbReference>
<dbReference type="OrthoDB" id="588261at2759"/>
<keyword evidence="5" id="KW-1133">Transmembrane helix</keyword>
<reference evidence="8" key="1">
    <citation type="submission" date="2020-08" db="EMBL/GenBank/DDBJ databases">
        <title>Genome sequencing and assembly of the red palm weevil Rhynchophorus ferrugineus.</title>
        <authorList>
            <person name="Dias G.B."/>
            <person name="Bergman C.M."/>
            <person name="Manee M."/>
        </authorList>
    </citation>
    <scope>NUCLEOTIDE SEQUENCE</scope>
    <source>
        <strain evidence="8">AA-2017</strain>
        <tissue evidence="8">Whole larva</tissue>
    </source>
</reference>
<accession>A0A834IGG9</accession>
<dbReference type="GO" id="GO:0006099">
    <property type="term" value="P:tricarboxylic acid cycle"/>
    <property type="evidence" value="ECO:0007669"/>
    <property type="project" value="InterPro"/>
</dbReference>
<dbReference type="CDD" id="cd03499">
    <property type="entry name" value="SQR_TypeC_SdhC"/>
    <property type="match status" value="1"/>
</dbReference>
<evidence type="ECO:0000256" key="4">
    <source>
        <dbReference type="ARBA" id="ARBA00022723"/>
    </source>
</evidence>
<dbReference type="GO" id="GO:0006121">
    <property type="term" value="P:mitochondrial electron transport, succinate to ubiquinone"/>
    <property type="evidence" value="ECO:0007669"/>
    <property type="project" value="TreeGrafter"/>
</dbReference>
<evidence type="ECO:0000256" key="5">
    <source>
        <dbReference type="ARBA" id="ARBA00022989"/>
    </source>
</evidence>
<evidence type="ECO:0000256" key="2">
    <source>
        <dbReference type="ARBA" id="ARBA00022617"/>
    </source>
</evidence>
<dbReference type="InterPro" id="IPR014314">
    <property type="entry name" value="Succ_DH_cytb556"/>
</dbReference>
<keyword evidence="2" id="KW-0349">Heme</keyword>
<evidence type="ECO:0000256" key="3">
    <source>
        <dbReference type="ARBA" id="ARBA00022692"/>
    </source>
</evidence>
<comment type="subcellular location">
    <subcellularLocation>
        <location evidence="1">Membrane</location>
        <topology evidence="1">Multi-pass membrane protein</topology>
    </subcellularLocation>
</comment>
<evidence type="ECO:0000256" key="1">
    <source>
        <dbReference type="ARBA" id="ARBA00004141"/>
    </source>
</evidence>
<name>A0A834IGG9_RHYFE</name>
<keyword evidence="9" id="KW-1185">Reference proteome</keyword>
<keyword evidence="3" id="KW-0812">Transmembrane</keyword>
<evidence type="ECO:0000256" key="6">
    <source>
        <dbReference type="ARBA" id="ARBA00023004"/>
    </source>
</evidence>
<proteinExistence type="predicted"/>
<dbReference type="NCBIfam" id="TIGR02970">
    <property type="entry name" value="succ_dehyd_cytB"/>
    <property type="match status" value="1"/>
</dbReference>
<dbReference type="GO" id="GO:0016020">
    <property type="term" value="C:membrane"/>
    <property type="evidence" value="ECO:0007669"/>
    <property type="project" value="UniProtKB-SubCell"/>
</dbReference>
<dbReference type="PROSITE" id="PS01001">
    <property type="entry name" value="SDH_CYT_2"/>
    <property type="match status" value="1"/>
</dbReference>
<dbReference type="GO" id="GO:0009055">
    <property type="term" value="F:electron transfer activity"/>
    <property type="evidence" value="ECO:0007669"/>
    <property type="project" value="InterPro"/>
</dbReference>
<keyword evidence="6" id="KW-0408">Iron</keyword>
<dbReference type="InterPro" id="IPR000701">
    <property type="entry name" value="SuccDH_FuR_B_TM-su"/>
</dbReference>
<dbReference type="GO" id="GO:0046872">
    <property type="term" value="F:metal ion binding"/>
    <property type="evidence" value="ECO:0007669"/>
    <property type="project" value="UniProtKB-KW"/>
</dbReference>
<sequence length="170" mass="19059">MALLFRLAGRQILRSQNDGLYKFVRPVTLQPSQYVEPAKEGHDERNMKLGRPQSPHLTIYKPQLTSMLSISHRTTGIILAGYAMMFGAAAVGLECPLEYYIEQLQCAEVGPACLFGMKFTLAFPLTYHFWNGIRHLLWDSGRFLSIKEVYLTGWSMLAVAIASAIVLSSC</sequence>
<dbReference type="Gene3D" id="1.20.1300.10">
    <property type="entry name" value="Fumarate reductase/succinate dehydrogenase, transmembrane subunit"/>
    <property type="match status" value="1"/>
</dbReference>